<protein>
    <submittedName>
        <fullName evidence="1">Uncharacterized protein</fullName>
    </submittedName>
</protein>
<dbReference type="PANTHER" id="PTHR34222">
    <property type="entry name" value="GAG_PRE-INTEGRS DOMAIN-CONTAINING PROTEIN"/>
    <property type="match status" value="1"/>
</dbReference>
<dbReference type="PANTHER" id="PTHR34222:SF99">
    <property type="entry name" value="PROTEIN, PUTATIVE-RELATED"/>
    <property type="match status" value="1"/>
</dbReference>
<reference evidence="1" key="1">
    <citation type="submission" date="2020-06" db="EMBL/GenBank/DDBJ databases">
        <authorList>
            <person name="Li T."/>
            <person name="Hu X."/>
            <person name="Zhang T."/>
            <person name="Song X."/>
            <person name="Zhang H."/>
            <person name="Dai N."/>
            <person name="Sheng W."/>
            <person name="Hou X."/>
            <person name="Wei L."/>
        </authorList>
    </citation>
    <scope>NUCLEOTIDE SEQUENCE</scope>
    <source>
        <strain evidence="1">KEN1</strain>
        <tissue evidence="1">Leaf</tissue>
    </source>
</reference>
<comment type="caution">
    <text evidence="1">The sequence shown here is derived from an EMBL/GenBank/DDBJ whole genome shotgun (WGS) entry which is preliminary data.</text>
</comment>
<accession>A0AAW2Y7W0</accession>
<sequence length="149" mass="17138">MQDLLPDVERGFAMVFAVEQQRSVYSTMTDSSRHMAYQLTVKENKRETGYRFMKKKKPYVDKRKLACTHRHTPGHTQETCFQVHGVLEWYKTLNDRKRKGPSNRNFAAAAVDGNETSADVSPTQNMAELMSNLIKLMQKNNLPNDPVTD</sequence>
<proteinExistence type="predicted"/>
<dbReference type="EMBL" id="JACGWN010000001">
    <property type="protein sequence ID" value="KAL0461878.1"/>
    <property type="molecule type" value="Genomic_DNA"/>
</dbReference>
<dbReference type="AlphaFoldDB" id="A0AAW2Y7W0"/>
<name>A0AAW2Y7W0_9LAMI</name>
<evidence type="ECO:0000313" key="1">
    <source>
        <dbReference type="EMBL" id="KAL0461878.1"/>
    </source>
</evidence>
<gene>
    <name evidence="1" type="ORF">Slati_0075400</name>
</gene>
<reference evidence="1" key="2">
    <citation type="journal article" date="2024" name="Plant">
        <title>Genomic evolution and insights into agronomic trait innovations of Sesamum species.</title>
        <authorList>
            <person name="Miao H."/>
            <person name="Wang L."/>
            <person name="Qu L."/>
            <person name="Liu H."/>
            <person name="Sun Y."/>
            <person name="Le M."/>
            <person name="Wang Q."/>
            <person name="Wei S."/>
            <person name="Zheng Y."/>
            <person name="Lin W."/>
            <person name="Duan Y."/>
            <person name="Cao H."/>
            <person name="Xiong S."/>
            <person name="Wang X."/>
            <person name="Wei L."/>
            <person name="Li C."/>
            <person name="Ma Q."/>
            <person name="Ju M."/>
            <person name="Zhao R."/>
            <person name="Li G."/>
            <person name="Mu C."/>
            <person name="Tian Q."/>
            <person name="Mei H."/>
            <person name="Zhang T."/>
            <person name="Gao T."/>
            <person name="Zhang H."/>
        </authorList>
    </citation>
    <scope>NUCLEOTIDE SEQUENCE</scope>
    <source>
        <strain evidence="1">KEN1</strain>
    </source>
</reference>
<organism evidence="1">
    <name type="scientific">Sesamum latifolium</name>
    <dbReference type="NCBI Taxonomy" id="2727402"/>
    <lineage>
        <taxon>Eukaryota</taxon>
        <taxon>Viridiplantae</taxon>
        <taxon>Streptophyta</taxon>
        <taxon>Embryophyta</taxon>
        <taxon>Tracheophyta</taxon>
        <taxon>Spermatophyta</taxon>
        <taxon>Magnoliopsida</taxon>
        <taxon>eudicotyledons</taxon>
        <taxon>Gunneridae</taxon>
        <taxon>Pentapetalae</taxon>
        <taxon>asterids</taxon>
        <taxon>lamiids</taxon>
        <taxon>Lamiales</taxon>
        <taxon>Pedaliaceae</taxon>
        <taxon>Sesamum</taxon>
    </lineage>
</organism>